<keyword evidence="2" id="KW-0378">Hydrolase</keyword>
<dbReference type="PANTHER" id="PTHR30231:SF4">
    <property type="entry name" value="PROTEIN NEN2"/>
    <property type="match status" value="1"/>
</dbReference>
<dbReference type="EMBL" id="BIXY01000086">
    <property type="protein sequence ID" value="GCF10904.1"/>
    <property type="molecule type" value="Genomic_DNA"/>
</dbReference>
<dbReference type="Proteomes" id="UP000322530">
    <property type="component" value="Unassembled WGS sequence"/>
</dbReference>
<dbReference type="InterPro" id="IPR013520">
    <property type="entry name" value="Ribonucl_H"/>
</dbReference>
<evidence type="ECO:0000313" key="5">
    <source>
        <dbReference type="EMBL" id="GCF10904.1"/>
    </source>
</evidence>
<dbReference type="GO" id="GO:0008408">
    <property type="term" value="F:3'-5' exonuclease activity"/>
    <property type="evidence" value="ECO:0007669"/>
    <property type="project" value="TreeGrafter"/>
</dbReference>
<accession>A0A5A5TIY2</accession>
<reference evidence="5 6" key="1">
    <citation type="submission" date="2019-01" db="EMBL/GenBank/DDBJ databases">
        <title>Draft genome sequence of Dictyobacter sp. Uno17.</title>
        <authorList>
            <person name="Wang C.M."/>
            <person name="Zheng Y."/>
            <person name="Sakai Y."/>
            <person name="Abe K."/>
            <person name="Yokota A."/>
            <person name="Yabe S."/>
        </authorList>
    </citation>
    <scope>NUCLEOTIDE SEQUENCE [LARGE SCALE GENOMIC DNA]</scope>
    <source>
        <strain evidence="5 6">Uno17</strain>
    </source>
</reference>
<dbReference type="SMART" id="SM00479">
    <property type="entry name" value="EXOIII"/>
    <property type="match status" value="1"/>
</dbReference>
<dbReference type="GO" id="GO:0003676">
    <property type="term" value="F:nucleic acid binding"/>
    <property type="evidence" value="ECO:0007669"/>
    <property type="project" value="InterPro"/>
</dbReference>
<comment type="caution">
    <text evidence="5">The sequence shown here is derived from an EMBL/GenBank/DDBJ whole genome shotgun (WGS) entry which is preliminary data.</text>
</comment>
<dbReference type="InterPro" id="IPR036397">
    <property type="entry name" value="RNaseH_sf"/>
</dbReference>
<evidence type="ECO:0000313" key="6">
    <source>
        <dbReference type="Proteomes" id="UP000322530"/>
    </source>
</evidence>
<feature type="domain" description="Exonuclease" evidence="4">
    <location>
        <begin position="176"/>
        <end position="351"/>
    </location>
</feature>
<protein>
    <recommendedName>
        <fullName evidence="4">Exonuclease domain-containing protein</fullName>
    </recommendedName>
</protein>
<keyword evidence="1" id="KW-0540">Nuclease</keyword>
<dbReference type="PANTHER" id="PTHR30231">
    <property type="entry name" value="DNA POLYMERASE III SUBUNIT EPSILON"/>
    <property type="match status" value="1"/>
</dbReference>
<keyword evidence="3" id="KW-0269">Exonuclease</keyword>
<name>A0A5A5TIY2_9CHLR</name>
<dbReference type="OrthoDB" id="156925at2"/>
<dbReference type="AlphaFoldDB" id="A0A5A5TIY2"/>
<dbReference type="Pfam" id="PF00929">
    <property type="entry name" value="RNase_T"/>
    <property type="match status" value="1"/>
</dbReference>
<keyword evidence="6" id="KW-1185">Reference proteome</keyword>
<gene>
    <name evidence="5" type="ORF">KDI_44680</name>
</gene>
<evidence type="ECO:0000259" key="4">
    <source>
        <dbReference type="SMART" id="SM00479"/>
    </source>
</evidence>
<organism evidence="5 6">
    <name type="scientific">Dictyobacter arantiisoli</name>
    <dbReference type="NCBI Taxonomy" id="2014874"/>
    <lineage>
        <taxon>Bacteria</taxon>
        <taxon>Bacillati</taxon>
        <taxon>Chloroflexota</taxon>
        <taxon>Ktedonobacteria</taxon>
        <taxon>Ktedonobacterales</taxon>
        <taxon>Dictyobacteraceae</taxon>
        <taxon>Dictyobacter</taxon>
    </lineage>
</organism>
<dbReference type="InterPro" id="IPR012337">
    <property type="entry name" value="RNaseH-like_sf"/>
</dbReference>
<evidence type="ECO:0000256" key="1">
    <source>
        <dbReference type="ARBA" id="ARBA00022722"/>
    </source>
</evidence>
<dbReference type="SUPFAM" id="SSF53098">
    <property type="entry name" value="Ribonuclease H-like"/>
    <property type="match status" value="1"/>
</dbReference>
<evidence type="ECO:0000256" key="2">
    <source>
        <dbReference type="ARBA" id="ARBA00022801"/>
    </source>
</evidence>
<dbReference type="Gene3D" id="3.30.420.10">
    <property type="entry name" value="Ribonuclease H-like superfamily/Ribonuclease H"/>
    <property type="match status" value="1"/>
</dbReference>
<sequence>MLDRDWTGYERAHEVSRLEGGRFYCSLCRLTWQRAPKTFCAGVPVYRYGAWPEQLYTYTQLRRDLHMRPLDREQPQGAYFLRKSPYRRWLYSVEQSVPRRRMESPRQQEAVRKMRAGLVQRYTCQRCGYYDESHGKQKYAREMSRGWCEDCRADYERHELKLEQRAWAQKYREQGAFVVLDSETTGLDRDDEVIELGIVDGQTGAVLFNSLIQPQDINRYSLATHIHGISRDMLKEAPRFPEVWPAIQEILRNYERVLVYNAVFDYGMLEATAKRYGYDLPGAYGNWECLMHQYARYNGYWSNYWHGYGWCKLDDACRAMEVTSDGASHRALGDTVRALGVLNAMSDKEVMWEGEKPAPKPIDDFGDLEDCPF</sequence>
<proteinExistence type="predicted"/>
<evidence type="ECO:0000256" key="3">
    <source>
        <dbReference type="ARBA" id="ARBA00022839"/>
    </source>
</evidence>
<dbReference type="CDD" id="cd06127">
    <property type="entry name" value="DEDDh"/>
    <property type="match status" value="1"/>
</dbReference>
<dbReference type="RefSeq" id="WP_149403762.1">
    <property type="nucleotide sequence ID" value="NZ_BIXY01000086.1"/>
</dbReference>